<dbReference type="SUPFAM" id="SSF56219">
    <property type="entry name" value="DNase I-like"/>
    <property type="match status" value="1"/>
</dbReference>
<dbReference type="InterPro" id="IPR027124">
    <property type="entry name" value="Swc5/CFDP1/2"/>
</dbReference>
<organism evidence="1 2">
    <name type="scientific">Paramuricea clavata</name>
    <name type="common">Red gorgonian</name>
    <name type="synonym">Violescent sea-whip</name>
    <dbReference type="NCBI Taxonomy" id="317549"/>
    <lineage>
        <taxon>Eukaryota</taxon>
        <taxon>Metazoa</taxon>
        <taxon>Cnidaria</taxon>
        <taxon>Anthozoa</taxon>
        <taxon>Octocorallia</taxon>
        <taxon>Malacalcyonacea</taxon>
        <taxon>Plexauridae</taxon>
        <taxon>Paramuricea</taxon>
    </lineage>
</organism>
<comment type="caution">
    <text evidence="1">The sequence shown here is derived from an EMBL/GenBank/DDBJ whole genome shotgun (WGS) entry which is preliminary data.</text>
</comment>
<protein>
    <submittedName>
        <fullName evidence="1">Uncharacterized protein</fullName>
    </submittedName>
</protein>
<proteinExistence type="predicted"/>
<evidence type="ECO:0000313" key="1">
    <source>
        <dbReference type="EMBL" id="CAB3979401.1"/>
    </source>
</evidence>
<dbReference type="PANTHER" id="PTHR23227:SF67">
    <property type="entry name" value="CRANIOFACIAL DEVELOPMENT PROTEIN 2-LIKE"/>
    <property type="match status" value="1"/>
</dbReference>
<dbReference type="EMBL" id="CACRXK020000194">
    <property type="protein sequence ID" value="CAB3979401.1"/>
    <property type="molecule type" value="Genomic_DNA"/>
</dbReference>
<name>A0A6S7FZT4_PARCT</name>
<dbReference type="AlphaFoldDB" id="A0A6S7FZT4"/>
<accession>A0A6S7FZT4</accession>
<keyword evidence="2" id="KW-1185">Reference proteome</keyword>
<dbReference type="InterPro" id="IPR036691">
    <property type="entry name" value="Endo/exonu/phosph_ase_sf"/>
</dbReference>
<dbReference type="Gene3D" id="3.60.10.10">
    <property type="entry name" value="Endonuclease/exonuclease/phosphatase"/>
    <property type="match status" value="1"/>
</dbReference>
<gene>
    <name evidence="1" type="ORF">PACLA_8A076109</name>
</gene>
<evidence type="ECO:0000313" key="2">
    <source>
        <dbReference type="Proteomes" id="UP001152795"/>
    </source>
</evidence>
<sequence>MSISETHWIGHGKLQLQEGETIIYSGREDNIHRQGVGILMSKNASRALIDWSPISERIVQARFYSNHIKLTLVHVYALTEDAEEQVKDEFYTRLQDVLSSCKTHDMLDVTGDMNAKVGDNKQNYERVMGEHGLGQRNNNGERLCEICDMNELMITGTLFPHKTIHKATWTSPDGVTRNHVDSLAGNLGIL</sequence>
<dbReference type="PANTHER" id="PTHR23227">
    <property type="entry name" value="BUCENTAUR RELATED"/>
    <property type="match status" value="1"/>
</dbReference>
<reference evidence="1" key="1">
    <citation type="submission" date="2020-04" db="EMBL/GenBank/DDBJ databases">
        <authorList>
            <person name="Alioto T."/>
            <person name="Alioto T."/>
            <person name="Gomez Garrido J."/>
        </authorList>
    </citation>
    <scope>NUCLEOTIDE SEQUENCE</scope>
    <source>
        <strain evidence="1">A484AB</strain>
    </source>
</reference>
<dbReference type="CDD" id="cd09076">
    <property type="entry name" value="L1-EN"/>
    <property type="match status" value="1"/>
</dbReference>
<dbReference type="Proteomes" id="UP001152795">
    <property type="component" value="Unassembled WGS sequence"/>
</dbReference>
<dbReference type="OrthoDB" id="10009308at2759"/>